<proteinExistence type="predicted"/>
<evidence type="ECO:0000313" key="2">
    <source>
        <dbReference type="Proteomes" id="UP000268313"/>
    </source>
</evidence>
<keyword evidence="1" id="KW-0436">Ligase</keyword>
<comment type="caution">
    <text evidence="1">The sequence shown here is derived from an EMBL/GenBank/DDBJ whole genome shotgun (WGS) entry which is preliminary data.</text>
</comment>
<dbReference type="InterPro" id="IPR053158">
    <property type="entry name" value="CapK_Type1_Caps_Biosynth"/>
</dbReference>
<reference evidence="2" key="1">
    <citation type="submission" date="2018-09" db="EMBL/GenBank/DDBJ databases">
        <authorList>
            <person name="Livingstone P.G."/>
            <person name="Whitworth D.E."/>
        </authorList>
    </citation>
    <scope>NUCLEOTIDE SEQUENCE [LARGE SCALE GENOMIC DNA]</scope>
    <source>
        <strain evidence="2">CA043D</strain>
    </source>
</reference>
<dbReference type="RefSeq" id="WP_120600820.1">
    <property type="nucleotide sequence ID" value="NZ_RAWE01000004.1"/>
</dbReference>
<dbReference type="PANTHER" id="PTHR36932">
    <property type="entry name" value="CAPSULAR POLYSACCHARIDE BIOSYNTHESIS PROTEIN"/>
    <property type="match status" value="1"/>
</dbReference>
<dbReference type="Gene3D" id="3.40.50.12780">
    <property type="entry name" value="N-terminal domain of ligase-like"/>
    <property type="match status" value="1"/>
</dbReference>
<name>A0A3A8KT50_9BACT</name>
<dbReference type="OrthoDB" id="5484550at2"/>
<dbReference type="Proteomes" id="UP000268313">
    <property type="component" value="Unassembled WGS sequence"/>
</dbReference>
<evidence type="ECO:0000313" key="1">
    <source>
        <dbReference type="EMBL" id="RKH07395.1"/>
    </source>
</evidence>
<dbReference type="EMBL" id="RAWE01000004">
    <property type="protein sequence ID" value="RKH07395.1"/>
    <property type="molecule type" value="Genomic_DNA"/>
</dbReference>
<sequence>MHKSFGNLDAAWKEASFAYKSVPFFRNRPSLTPAASPAAGFLDIPMTSKPDYRKNFPAGVLADGRSVNDPYVQRYQSSGTSGDRLVSVIHAFKLADRMANCLSVNKSLSFLLDEPKIRMCRYAAPNCSDVECSNPNTRMEDRILQDGTLVLPVYHDLLTTPEPMLKRAFDELHSYEPNVWYVDPMHLSVLIKKARASGWKFDMNRKVSVLLTYTFATQALLRQLATLCEGHFPVASVMAMSEFGFVGLACEEGNLHLNDKDYYLEFIKMEAPDDRDDLWELVITSVGDKLCPHIRYRTNDIYRLLGQCKCGSAMPAVAFQGRVKDLVRLPSGRYVTPGELDALVGAPRWIDIFQLTFQKAGNFIFRYSGEVEPNADELATLRSKLEDLLESKSLRMEAVHYFPFERGGKFQLVRTG</sequence>
<dbReference type="SUPFAM" id="SSF56801">
    <property type="entry name" value="Acetyl-CoA synthetase-like"/>
    <property type="match status" value="1"/>
</dbReference>
<protein>
    <submittedName>
        <fullName evidence="1">Phenylacetate--CoA ligase family protein</fullName>
    </submittedName>
</protein>
<organism evidence="1 2">
    <name type="scientific">Corallococcus carmarthensis</name>
    <dbReference type="NCBI Taxonomy" id="2316728"/>
    <lineage>
        <taxon>Bacteria</taxon>
        <taxon>Pseudomonadati</taxon>
        <taxon>Myxococcota</taxon>
        <taxon>Myxococcia</taxon>
        <taxon>Myxococcales</taxon>
        <taxon>Cystobacterineae</taxon>
        <taxon>Myxococcaceae</taxon>
        <taxon>Corallococcus</taxon>
    </lineage>
</organism>
<dbReference type="AlphaFoldDB" id="A0A3A8KT50"/>
<keyword evidence="2" id="KW-1185">Reference proteome</keyword>
<dbReference type="InterPro" id="IPR042099">
    <property type="entry name" value="ANL_N_sf"/>
</dbReference>
<accession>A0A3A8KT50</accession>
<dbReference type="GO" id="GO:0016874">
    <property type="term" value="F:ligase activity"/>
    <property type="evidence" value="ECO:0007669"/>
    <property type="project" value="UniProtKB-KW"/>
</dbReference>
<gene>
    <name evidence="1" type="ORF">D7X32_02165</name>
</gene>
<dbReference type="PANTHER" id="PTHR36932:SF1">
    <property type="entry name" value="CAPSULAR POLYSACCHARIDE BIOSYNTHESIS PROTEIN"/>
    <property type="match status" value="1"/>
</dbReference>